<dbReference type="SUPFAM" id="SSF52540">
    <property type="entry name" value="P-loop containing nucleoside triphosphate hydrolases"/>
    <property type="match status" value="1"/>
</dbReference>
<keyword evidence="3" id="KW-1185">Reference proteome</keyword>
<dbReference type="Proteomes" id="UP000780875">
    <property type="component" value="Unassembled WGS sequence"/>
</dbReference>
<dbReference type="GO" id="GO:0016740">
    <property type="term" value="F:transferase activity"/>
    <property type="evidence" value="ECO:0007669"/>
    <property type="project" value="UniProtKB-KW"/>
</dbReference>
<dbReference type="Gene3D" id="3.40.50.300">
    <property type="entry name" value="P-loop containing nucleotide triphosphate hydrolases"/>
    <property type="match status" value="1"/>
</dbReference>
<feature type="domain" description="Phosphoribulokinase/uridine kinase" evidence="1">
    <location>
        <begin position="76"/>
        <end position="154"/>
    </location>
</feature>
<dbReference type="InterPro" id="IPR027417">
    <property type="entry name" value="P-loop_NTPase"/>
</dbReference>
<comment type="caution">
    <text evidence="2">The sequence shown here is derived from an EMBL/GenBank/DDBJ whole genome shotgun (WGS) entry which is preliminary data.</text>
</comment>
<evidence type="ECO:0000259" key="1">
    <source>
        <dbReference type="Pfam" id="PF00485"/>
    </source>
</evidence>
<dbReference type="EMBL" id="JAIQZJ010000024">
    <property type="protein sequence ID" value="MBZ5741125.1"/>
    <property type="molecule type" value="Genomic_DNA"/>
</dbReference>
<keyword evidence="2" id="KW-0808">Transferase</keyword>
<evidence type="ECO:0000313" key="3">
    <source>
        <dbReference type="Proteomes" id="UP000780875"/>
    </source>
</evidence>
<name>A0ABS7UK15_9ACTN</name>
<dbReference type="RefSeq" id="WP_224125423.1">
    <property type="nucleotide sequence ID" value="NZ_JAIQZJ010000024.1"/>
</dbReference>
<protein>
    <submittedName>
        <fullName evidence="2">4-amino-4-deoxy-L-arabinose transferase</fullName>
    </submittedName>
</protein>
<sequence>MASPSDAADAADAAGVVDLLLSRPSTLGSARLLCIDGPSGSGKTELAAAVSALVETPVVHMDDLYEGWDGLAAVDGQLESLLRPLSRGLPGGYRRYDWHARAFAETVTVSPAPVVVVEGVGSGARTVADLVTVLVWVDADRDVRRRRGLERDGATFAPYWDAWEVAERERFARDRTSVRADLALWTS</sequence>
<organism evidence="2 3">
    <name type="scientific">Nocardioides mangrovi</name>
    <dbReference type="NCBI Taxonomy" id="2874580"/>
    <lineage>
        <taxon>Bacteria</taxon>
        <taxon>Bacillati</taxon>
        <taxon>Actinomycetota</taxon>
        <taxon>Actinomycetes</taxon>
        <taxon>Propionibacteriales</taxon>
        <taxon>Nocardioidaceae</taxon>
        <taxon>Nocardioides</taxon>
    </lineage>
</organism>
<accession>A0ABS7UK15</accession>
<evidence type="ECO:0000313" key="2">
    <source>
        <dbReference type="EMBL" id="MBZ5741125.1"/>
    </source>
</evidence>
<gene>
    <name evidence="2" type="ORF">K8U61_23380</name>
</gene>
<dbReference type="Pfam" id="PF00485">
    <property type="entry name" value="PRK"/>
    <property type="match status" value="1"/>
</dbReference>
<proteinExistence type="predicted"/>
<reference evidence="2 3" key="1">
    <citation type="submission" date="2021-09" db="EMBL/GenBank/DDBJ databases">
        <title>Whole genome sequence of Nocardioides sp. GBK3QG-3.</title>
        <authorList>
            <person name="Tuo L."/>
        </authorList>
    </citation>
    <scope>NUCLEOTIDE SEQUENCE [LARGE SCALE GENOMIC DNA]</scope>
    <source>
        <strain evidence="2 3">GBK3QG-3</strain>
    </source>
</reference>
<dbReference type="InterPro" id="IPR006083">
    <property type="entry name" value="PRK/URK"/>
</dbReference>